<dbReference type="Proteomes" id="UP001151760">
    <property type="component" value="Unassembled WGS sequence"/>
</dbReference>
<reference evidence="1" key="2">
    <citation type="submission" date="2022-01" db="EMBL/GenBank/DDBJ databases">
        <authorList>
            <person name="Yamashiro T."/>
            <person name="Shiraishi A."/>
            <person name="Satake H."/>
            <person name="Nakayama K."/>
        </authorList>
    </citation>
    <scope>NUCLEOTIDE SEQUENCE</scope>
</reference>
<organism evidence="1 2">
    <name type="scientific">Tanacetum coccineum</name>
    <dbReference type="NCBI Taxonomy" id="301880"/>
    <lineage>
        <taxon>Eukaryota</taxon>
        <taxon>Viridiplantae</taxon>
        <taxon>Streptophyta</taxon>
        <taxon>Embryophyta</taxon>
        <taxon>Tracheophyta</taxon>
        <taxon>Spermatophyta</taxon>
        <taxon>Magnoliopsida</taxon>
        <taxon>eudicotyledons</taxon>
        <taxon>Gunneridae</taxon>
        <taxon>Pentapetalae</taxon>
        <taxon>asterids</taxon>
        <taxon>campanulids</taxon>
        <taxon>Asterales</taxon>
        <taxon>Asteraceae</taxon>
        <taxon>Asteroideae</taxon>
        <taxon>Anthemideae</taxon>
        <taxon>Anthemidinae</taxon>
        <taxon>Tanacetum</taxon>
    </lineage>
</organism>
<sequence>MVSSIQKSECSNPHEMEKDDSLALEQGTFHYSEKSVDTVDSSSDSQENKVGSHLFENISRWHVCKPVHVTFKVCEEDYGIWPTCNPDLSFCSRYDAIYGKEENGMLKQWICFQDHKRQNVGGNGMKFDDFLKVRYGNKNIDNVTRERRYYEWVAQNYDFKVESQRITKYTDPYDFYHEIDSPLNDTLRINTYFPDIAQTQSKKACARKNLFEEWMKIKIGHTNISDSMRNVM</sequence>
<dbReference type="EMBL" id="BQNB010012667">
    <property type="protein sequence ID" value="GJT06424.1"/>
    <property type="molecule type" value="Genomic_DNA"/>
</dbReference>
<accession>A0ABQ5AWP6</accession>
<name>A0ABQ5AWP6_9ASTR</name>
<gene>
    <name evidence="1" type="ORF">Tco_0840886</name>
</gene>
<comment type="caution">
    <text evidence="1">The sequence shown here is derived from an EMBL/GenBank/DDBJ whole genome shotgun (WGS) entry which is preliminary data.</text>
</comment>
<evidence type="ECO:0000313" key="2">
    <source>
        <dbReference type="Proteomes" id="UP001151760"/>
    </source>
</evidence>
<reference evidence="1" key="1">
    <citation type="journal article" date="2022" name="Int. J. Mol. Sci.">
        <title>Draft Genome of Tanacetum Coccineum: Genomic Comparison of Closely Related Tanacetum-Family Plants.</title>
        <authorList>
            <person name="Yamashiro T."/>
            <person name="Shiraishi A."/>
            <person name="Nakayama K."/>
            <person name="Satake H."/>
        </authorList>
    </citation>
    <scope>NUCLEOTIDE SEQUENCE</scope>
</reference>
<keyword evidence="2" id="KW-1185">Reference proteome</keyword>
<protein>
    <submittedName>
        <fullName evidence="1">Uncharacterized protein</fullName>
    </submittedName>
</protein>
<proteinExistence type="predicted"/>
<evidence type="ECO:0000313" key="1">
    <source>
        <dbReference type="EMBL" id="GJT06424.1"/>
    </source>
</evidence>